<dbReference type="Gene3D" id="1.20.1080.10">
    <property type="entry name" value="Glycerol uptake facilitator protein"/>
    <property type="match status" value="1"/>
</dbReference>
<dbReference type="InterPro" id="IPR000425">
    <property type="entry name" value="MIP"/>
</dbReference>
<keyword evidence="4" id="KW-1133">Transmembrane helix</keyword>
<evidence type="ECO:0000256" key="6">
    <source>
        <dbReference type="RuleBase" id="RU000477"/>
    </source>
</evidence>
<protein>
    <recommendedName>
        <fullName evidence="9">Aquaporin</fullName>
    </recommendedName>
</protein>
<dbReference type="InterPro" id="IPR034294">
    <property type="entry name" value="Aquaporin_transptr"/>
</dbReference>
<dbReference type="AlphaFoldDB" id="A0A835BMS7"/>
<evidence type="ECO:0000313" key="8">
    <source>
        <dbReference type="Proteomes" id="UP000636709"/>
    </source>
</evidence>
<name>A0A835BMS7_9POAL</name>
<dbReference type="PANTHER" id="PTHR45665:SF14">
    <property type="entry name" value="AQUAPORIN TIP3-2-RELATED"/>
    <property type="match status" value="1"/>
</dbReference>
<reference evidence="7" key="1">
    <citation type="submission" date="2020-07" db="EMBL/GenBank/DDBJ databases">
        <title>Genome sequence and genetic diversity analysis of an under-domesticated orphan crop, white fonio (Digitaria exilis).</title>
        <authorList>
            <person name="Bennetzen J.L."/>
            <person name="Chen S."/>
            <person name="Ma X."/>
            <person name="Wang X."/>
            <person name="Yssel A.E.J."/>
            <person name="Chaluvadi S.R."/>
            <person name="Johnson M."/>
            <person name="Gangashetty P."/>
            <person name="Hamidou F."/>
            <person name="Sanogo M.D."/>
            <person name="Zwaenepoel A."/>
            <person name="Wallace J."/>
            <person name="Van De Peer Y."/>
            <person name="Van Deynze A."/>
        </authorList>
    </citation>
    <scope>NUCLEOTIDE SEQUENCE</scope>
    <source>
        <tissue evidence="7">Leaves</tissue>
    </source>
</reference>
<keyword evidence="2 6" id="KW-0812">Transmembrane</keyword>
<evidence type="ECO:0000256" key="4">
    <source>
        <dbReference type="ARBA" id="ARBA00022989"/>
    </source>
</evidence>
<dbReference type="Pfam" id="PF00230">
    <property type="entry name" value="MIP"/>
    <property type="match status" value="1"/>
</dbReference>
<dbReference type="GO" id="GO:0009705">
    <property type="term" value="C:plant-type vacuole membrane"/>
    <property type="evidence" value="ECO:0007669"/>
    <property type="project" value="TreeGrafter"/>
</dbReference>
<comment type="similarity">
    <text evidence="6">Belongs to the MIP/aquaporin (TC 1.A.8) family.</text>
</comment>
<dbReference type="Proteomes" id="UP000636709">
    <property type="component" value="Unassembled WGS sequence"/>
</dbReference>
<evidence type="ECO:0000256" key="3">
    <source>
        <dbReference type="ARBA" id="ARBA00022737"/>
    </source>
</evidence>
<organism evidence="7 8">
    <name type="scientific">Digitaria exilis</name>
    <dbReference type="NCBI Taxonomy" id="1010633"/>
    <lineage>
        <taxon>Eukaryota</taxon>
        <taxon>Viridiplantae</taxon>
        <taxon>Streptophyta</taxon>
        <taxon>Embryophyta</taxon>
        <taxon>Tracheophyta</taxon>
        <taxon>Spermatophyta</taxon>
        <taxon>Magnoliopsida</taxon>
        <taxon>Liliopsida</taxon>
        <taxon>Poales</taxon>
        <taxon>Poaceae</taxon>
        <taxon>PACMAD clade</taxon>
        <taxon>Panicoideae</taxon>
        <taxon>Panicodae</taxon>
        <taxon>Paniceae</taxon>
        <taxon>Anthephorinae</taxon>
        <taxon>Digitaria</taxon>
    </lineage>
</organism>
<comment type="subcellular location">
    <subcellularLocation>
        <location evidence="1">Membrane</location>
        <topology evidence="1">Multi-pass membrane protein</topology>
    </subcellularLocation>
</comment>
<keyword evidence="6" id="KW-0813">Transport</keyword>
<dbReference type="SUPFAM" id="SSF81338">
    <property type="entry name" value="Aquaporin-like"/>
    <property type="match status" value="1"/>
</dbReference>
<sequence length="108" mass="11671">MGLVELCQGIHERHALLLQAVMTCVLTYAVYATAVDHRSHDTIAPLAIGFVLGANILTGSPFDHAAMNPTRVFGLARVCICFRHTLHATCDMSATSHSSMHVSCFCTL</sequence>
<proteinExistence type="inferred from homology"/>
<gene>
    <name evidence="7" type="ORF">HU200_032608</name>
</gene>
<dbReference type="InterPro" id="IPR023271">
    <property type="entry name" value="Aquaporin-like"/>
</dbReference>
<evidence type="ECO:0000313" key="7">
    <source>
        <dbReference type="EMBL" id="KAF8702777.1"/>
    </source>
</evidence>
<dbReference type="OrthoDB" id="3222at2759"/>
<evidence type="ECO:0000256" key="1">
    <source>
        <dbReference type="ARBA" id="ARBA00004141"/>
    </source>
</evidence>
<dbReference type="GO" id="GO:0015250">
    <property type="term" value="F:water channel activity"/>
    <property type="evidence" value="ECO:0007669"/>
    <property type="project" value="TreeGrafter"/>
</dbReference>
<dbReference type="EMBL" id="JACEFO010001783">
    <property type="protein sequence ID" value="KAF8702777.1"/>
    <property type="molecule type" value="Genomic_DNA"/>
</dbReference>
<evidence type="ECO:0000256" key="2">
    <source>
        <dbReference type="ARBA" id="ARBA00022692"/>
    </source>
</evidence>
<evidence type="ECO:0000256" key="5">
    <source>
        <dbReference type="ARBA" id="ARBA00023136"/>
    </source>
</evidence>
<keyword evidence="5" id="KW-0472">Membrane</keyword>
<keyword evidence="8" id="KW-1185">Reference proteome</keyword>
<dbReference type="PANTHER" id="PTHR45665">
    <property type="entry name" value="AQUAPORIN-8"/>
    <property type="match status" value="1"/>
</dbReference>
<comment type="caution">
    <text evidence="7">The sequence shown here is derived from an EMBL/GenBank/DDBJ whole genome shotgun (WGS) entry which is preliminary data.</text>
</comment>
<keyword evidence="3" id="KW-0677">Repeat</keyword>
<accession>A0A835BMS7</accession>
<dbReference type="PRINTS" id="PR00783">
    <property type="entry name" value="MINTRINSICP"/>
</dbReference>
<evidence type="ECO:0008006" key="9">
    <source>
        <dbReference type="Google" id="ProtNLM"/>
    </source>
</evidence>